<gene>
    <name evidence="3" type="ORF">A3D78_00120</name>
</gene>
<keyword evidence="1" id="KW-0175">Coiled coil</keyword>
<comment type="caution">
    <text evidence="3">The sequence shown here is derived from an EMBL/GenBank/DDBJ whole genome shotgun (WGS) entry which is preliminary data.</text>
</comment>
<keyword evidence="2" id="KW-0472">Membrane</keyword>
<evidence type="ECO:0000313" key="4">
    <source>
        <dbReference type="Proteomes" id="UP000176253"/>
    </source>
</evidence>
<dbReference type="EMBL" id="MFJM01000049">
    <property type="protein sequence ID" value="OGG17037.1"/>
    <property type="molecule type" value="Genomic_DNA"/>
</dbReference>
<keyword evidence="2" id="KW-0812">Transmembrane</keyword>
<dbReference type="Proteomes" id="UP000176253">
    <property type="component" value="Unassembled WGS sequence"/>
</dbReference>
<reference evidence="3 4" key="1">
    <citation type="journal article" date="2016" name="Nat. Commun.">
        <title>Thousands of microbial genomes shed light on interconnected biogeochemical processes in an aquifer system.</title>
        <authorList>
            <person name="Anantharaman K."/>
            <person name="Brown C.T."/>
            <person name="Hug L.A."/>
            <person name="Sharon I."/>
            <person name="Castelle C.J."/>
            <person name="Probst A.J."/>
            <person name="Thomas B.C."/>
            <person name="Singh A."/>
            <person name="Wilkins M.J."/>
            <person name="Karaoz U."/>
            <person name="Brodie E.L."/>
            <person name="Williams K.H."/>
            <person name="Hubbard S.S."/>
            <person name="Banfield J.F."/>
        </authorList>
    </citation>
    <scope>NUCLEOTIDE SEQUENCE [LARGE SCALE GENOMIC DNA]</scope>
</reference>
<accession>A0A1F5ZYB7</accession>
<dbReference type="STRING" id="1798383.A3D78_00120"/>
<sequence length="379" mass="41891">MVNRGFIGAIPAILVTITLILGSGYLARAPIATSACNFISQKTTELDRDHCLKAIATTLRDPGLCQAIKGEEFVNVYQGKKVQLENPPKMECLTEVAAETNNPSLCDKVEGIFIANTRIDCLYRVAQVNKNASICDRIGGENQSRVGMLMDRVGCKAQASIAKSSLPSKTSIQAEITNVIQGECKYDSDCNSICEGNTRWKLGCNPVNNSCQKTFSDDCTLQQEKISVFSFNKICQNGECVRDITAINSKKSELNAQKTELSKNVKKWTAVRQKYTEEMLTANKKCLDGLSEVTNKLIIDSATKLGMLPKSLWDVASDITNNLLDALASDPQKMSAEEFISLNCNLYRSIQTDLDVLEKRINYAQDKYRQIDAQLNLLP</sequence>
<evidence type="ECO:0000256" key="2">
    <source>
        <dbReference type="SAM" id="Phobius"/>
    </source>
</evidence>
<keyword evidence="2" id="KW-1133">Transmembrane helix</keyword>
<proteinExistence type="predicted"/>
<evidence type="ECO:0000313" key="3">
    <source>
        <dbReference type="EMBL" id="OGG17037.1"/>
    </source>
</evidence>
<protein>
    <submittedName>
        <fullName evidence="3">Uncharacterized protein</fullName>
    </submittedName>
</protein>
<name>A0A1F5ZYB7_9BACT</name>
<feature type="transmembrane region" description="Helical" evidence="2">
    <location>
        <begin position="6"/>
        <end position="27"/>
    </location>
</feature>
<feature type="coiled-coil region" evidence="1">
    <location>
        <begin position="347"/>
        <end position="374"/>
    </location>
</feature>
<organism evidence="3 4">
    <name type="scientific">Candidatus Gottesmanbacteria bacterium RIFCSPHIGHO2_02_FULL_39_14</name>
    <dbReference type="NCBI Taxonomy" id="1798383"/>
    <lineage>
        <taxon>Bacteria</taxon>
        <taxon>Candidatus Gottesmaniibacteriota</taxon>
    </lineage>
</organism>
<dbReference type="AlphaFoldDB" id="A0A1F5ZYB7"/>
<evidence type="ECO:0000256" key="1">
    <source>
        <dbReference type="SAM" id="Coils"/>
    </source>
</evidence>